<sequence>MIGLGISLWSAGQEGPGAPAPETAPFKVAVWGQSEDERILSQFYDELTPEPLVAQDMVTFWWHDNDSSGAAGVNSVTLNDATVAGSGVVTAAMVAMGNTFMRQLPGREVVIVMQVMAGTDPRTLMGTAADPARDWQDDWALHAAATADGVPVHYLWQSWYAAPGSLGADYGESFAAFLFGKALDGSDLVYSEASPLDFVAENGIGFPIARTLRDLYGSVPMVIANNGAHRFEIQEDHLSAVIVAADQSQQANLVNKERCTKSWRALLDNAAFAAHFTAPVLQLNAYANGIDDGDGSWSDSAHPSAWTDEGLNFRARQIAHAILRGAAVTSWAPPVFDMCAWQADGSYVEVWSSAGDVTTLRAAAGDPALDDSFPHWTDVAGWQIDGDPAQRAELVSGRVRLYPNDGGSFNDATSITFGEGGATGMLERPEDFDAALYRDYPIIDLGLPDVPGLPVCTLPDAAALASTIPGDPSFATTNAGPYFEDAAGAIGSGVTAVTARIRGTADFSSASGTPDFFGINSNVAKVELIKTSGTLRVYGEDSSGSTVVNGVLSAAGVIADGVEFDMVFSHDIASGFLRVWVDGALVIDASFPADTGELSSIRIMSFLATAGGTEQLAGSWKILQAWKQGSSDGSLPVTPPHVEITGPAPAANAHAWKQGADAS</sequence>
<accession>A0ABR9XA24</accession>
<protein>
    <recommendedName>
        <fullName evidence="3">Concanavalin A-like lectin/glucanases superfamily protein</fullName>
    </recommendedName>
</protein>
<name>A0ABR9XA24_9RHOB</name>
<reference evidence="1 2" key="1">
    <citation type="journal article" date="2021" name="Int. J. Syst. Evol. Microbiol.">
        <title>Salipiger mangrovisoli sp. nov., isolated from mangrove soil and the proposal for the reclassification of Paraphaeobacter pallidus as Salipiger pallidus comb. nov.</title>
        <authorList>
            <person name="Du J."/>
            <person name="Liu Y."/>
            <person name="Pei T."/>
            <person name="Deng M.R."/>
            <person name="Zhu H."/>
        </authorList>
    </citation>
    <scope>NUCLEOTIDE SEQUENCE [LARGE SCALE GENOMIC DNA]</scope>
    <source>
        <strain evidence="1 2">6D45A</strain>
    </source>
</reference>
<keyword evidence="2" id="KW-1185">Reference proteome</keyword>
<evidence type="ECO:0000313" key="2">
    <source>
        <dbReference type="Proteomes" id="UP000607796"/>
    </source>
</evidence>
<evidence type="ECO:0008006" key="3">
    <source>
        <dbReference type="Google" id="ProtNLM"/>
    </source>
</evidence>
<dbReference type="Proteomes" id="UP000607796">
    <property type="component" value="Unassembled WGS sequence"/>
</dbReference>
<evidence type="ECO:0000313" key="1">
    <source>
        <dbReference type="EMBL" id="MBE9640446.1"/>
    </source>
</evidence>
<proteinExistence type="predicted"/>
<comment type="caution">
    <text evidence="1">The sequence shown here is derived from an EMBL/GenBank/DDBJ whole genome shotgun (WGS) entry which is preliminary data.</text>
</comment>
<organism evidence="1 2">
    <name type="scientific">Salipiger mangrovisoli</name>
    <dbReference type="NCBI Taxonomy" id="2865933"/>
    <lineage>
        <taxon>Bacteria</taxon>
        <taxon>Pseudomonadati</taxon>
        <taxon>Pseudomonadota</taxon>
        <taxon>Alphaproteobacteria</taxon>
        <taxon>Rhodobacterales</taxon>
        <taxon>Roseobacteraceae</taxon>
        <taxon>Salipiger</taxon>
    </lineage>
</organism>
<dbReference type="EMBL" id="JADFFK010000033">
    <property type="protein sequence ID" value="MBE9640446.1"/>
    <property type="molecule type" value="Genomic_DNA"/>
</dbReference>
<dbReference type="RefSeq" id="WP_194137716.1">
    <property type="nucleotide sequence ID" value="NZ_JADFFK010000033.1"/>
</dbReference>
<gene>
    <name evidence="1" type="ORF">IQ782_26685</name>
</gene>